<feature type="region of interest" description="Disordered" evidence="1">
    <location>
        <begin position="148"/>
        <end position="167"/>
    </location>
</feature>
<organism evidence="2 3">
    <name type="scientific">Gossypium australe</name>
    <dbReference type="NCBI Taxonomy" id="47621"/>
    <lineage>
        <taxon>Eukaryota</taxon>
        <taxon>Viridiplantae</taxon>
        <taxon>Streptophyta</taxon>
        <taxon>Embryophyta</taxon>
        <taxon>Tracheophyta</taxon>
        <taxon>Spermatophyta</taxon>
        <taxon>Magnoliopsida</taxon>
        <taxon>eudicotyledons</taxon>
        <taxon>Gunneridae</taxon>
        <taxon>Pentapetalae</taxon>
        <taxon>rosids</taxon>
        <taxon>malvids</taxon>
        <taxon>Malvales</taxon>
        <taxon>Malvaceae</taxon>
        <taxon>Malvoideae</taxon>
        <taxon>Gossypium</taxon>
    </lineage>
</organism>
<comment type="caution">
    <text evidence="2">The sequence shown here is derived from an EMBL/GenBank/DDBJ whole genome shotgun (WGS) entry which is preliminary data.</text>
</comment>
<protein>
    <submittedName>
        <fullName evidence="2">Rve domain-containing protein/RVT_3 domain-containing protein</fullName>
    </submittedName>
</protein>
<dbReference type="PANTHER" id="PTHR48475">
    <property type="entry name" value="RIBONUCLEASE H"/>
    <property type="match status" value="1"/>
</dbReference>
<accession>A0A5B6U3X0</accession>
<dbReference type="AlphaFoldDB" id="A0A5B6U3X0"/>
<name>A0A5B6U3X0_9ROSI</name>
<evidence type="ECO:0000313" key="2">
    <source>
        <dbReference type="EMBL" id="KAA3452499.1"/>
    </source>
</evidence>
<reference evidence="3" key="1">
    <citation type="journal article" date="2019" name="Plant Biotechnol. J.">
        <title>Genome sequencing of the Australian wild diploid species Gossypium australe highlights disease resistance and delayed gland morphogenesis.</title>
        <authorList>
            <person name="Cai Y."/>
            <person name="Cai X."/>
            <person name="Wang Q."/>
            <person name="Wang P."/>
            <person name="Zhang Y."/>
            <person name="Cai C."/>
            <person name="Xu Y."/>
            <person name="Wang K."/>
            <person name="Zhou Z."/>
            <person name="Wang C."/>
            <person name="Geng S."/>
            <person name="Li B."/>
            <person name="Dong Q."/>
            <person name="Hou Y."/>
            <person name="Wang H."/>
            <person name="Ai P."/>
            <person name="Liu Z."/>
            <person name="Yi F."/>
            <person name="Sun M."/>
            <person name="An G."/>
            <person name="Cheng J."/>
            <person name="Zhang Y."/>
            <person name="Shi Q."/>
            <person name="Xie Y."/>
            <person name="Shi X."/>
            <person name="Chang Y."/>
            <person name="Huang F."/>
            <person name="Chen Y."/>
            <person name="Hong S."/>
            <person name="Mi L."/>
            <person name="Sun Q."/>
            <person name="Zhang L."/>
            <person name="Zhou B."/>
            <person name="Peng R."/>
            <person name="Zhang X."/>
            <person name="Liu F."/>
        </authorList>
    </citation>
    <scope>NUCLEOTIDE SEQUENCE [LARGE SCALE GENOMIC DNA]</scope>
    <source>
        <strain evidence="3">cv. PA1801</strain>
    </source>
</reference>
<evidence type="ECO:0000256" key="1">
    <source>
        <dbReference type="SAM" id="MobiDB-lite"/>
    </source>
</evidence>
<keyword evidence="3" id="KW-1185">Reference proteome</keyword>
<sequence>MQCSKRFSHPLLRCLSLSEAEYIMREIHEGICVDHLGGRLLVQKILRQGYCLPTIYEDTHKLKHQNTMTTSRTPPSHVKSLAFCDLGVNILCSFPMAMVQKKFIVVVRNTSHCHHRQWYTVSREIQAVLYKPPNNLSLKLGENVTDQWAGESHKQENPNSSQENVGELKGAWLEELPGIL</sequence>
<dbReference type="OrthoDB" id="1935543at2759"/>
<proteinExistence type="predicted"/>
<gene>
    <name evidence="2" type="ORF">EPI10_034444</name>
</gene>
<dbReference type="PANTHER" id="PTHR48475:SF2">
    <property type="entry name" value="RIBONUCLEASE H"/>
    <property type="match status" value="1"/>
</dbReference>
<dbReference type="Proteomes" id="UP000325315">
    <property type="component" value="Unassembled WGS sequence"/>
</dbReference>
<dbReference type="EMBL" id="SMMG02000027">
    <property type="protein sequence ID" value="KAA3452499.1"/>
    <property type="molecule type" value="Genomic_DNA"/>
</dbReference>
<evidence type="ECO:0000313" key="3">
    <source>
        <dbReference type="Proteomes" id="UP000325315"/>
    </source>
</evidence>